<evidence type="ECO:0000256" key="7">
    <source>
        <dbReference type="ARBA" id="ARBA00023137"/>
    </source>
</evidence>
<dbReference type="GO" id="GO:0042802">
    <property type="term" value="F:identical protein binding"/>
    <property type="evidence" value="ECO:0007669"/>
    <property type="project" value="UniProtKB-ARBA"/>
</dbReference>
<dbReference type="CDD" id="cd05387">
    <property type="entry name" value="BY-kinase"/>
    <property type="match status" value="1"/>
</dbReference>
<dbReference type="Proteomes" id="UP000287156">
    <property type="component" value="Unassembled WGS sequence"/>
</dbReference>
<dbReference type="EMBL" id="QYTV02000004">
    <property type="protein sequence ID" value="RST74175.1"/>
    <property type="molecule type" value="Genomic_DNA"/>
</dbReference>
<dbReference type="NCBIfam" id="TIGR01007">
    <property type="entry name" value="eps_fam"/>
    <property type="match status" value="1"/>
</dbReference>
<keyword evidence="5" id="KW-0418">Kinase</keyword>
<dbReference type="SUPFAM" id="SSF52540">
    <property type="entry name" value="P-loop containing nucleoside triphosphate hydrolases"/>
    <property type="match status" value="1"/>
</dbReference>
<dbReference type="PANTHER" id="PTHR32309:SF13">
    <property type="entry name" value="FERRIC ENTEROBACTIN TRANSPORT PROTEIN FEPE"/>
    <property type="match status" value="1"/>
</dbReference>
<reference evidence="10" key="1">
    <citation type="submission" date="2018-12" db="EMBL/GenBank/DDBJ databases">
        <authorList>
            <person name="Sun L."/>
            <person name="Chen Z."/>
        </authorList>
    </citation>
    <scope>NUCLEOTIDE SEQUENCE [LARGE SCALE GENOMIC DNA]</scope>
    <source>
        <strain evidence="10">3-2-2</strain>
    </source>
</reference>
<dbReference type="RefSeq" id="WP_126050572.1">
    <property type="nucleotide sequence ID" value="NZ_QYTV02000004.1"/>
</dbReference>
<dbReference type="GO" id="GO:0005524">
    <property type="term" value="F:ATP binding"/>
    <property type="evidence" value="ECO:0007669"/>
    <property type="project" value="UniProtKB-KW"/>
</dbReference>
<dbReference type="InterPro" id="IPR005702">
    <property type="entry name" value="Wzc-like_C"/>
</dbReference>
<sequence length="235" mass="25938">MVRSSKTKKAIQSTRRKLITKLNPRSPISEQYRTIRTNIEFSSVDEEIRSIMVTSSGPGEGKSTTTANLAVVFAQQGKRVLLIDADLRKPTVHYTFGITNTFGLTNVLTRQMELIDAIKTTDEELLHVLPSGPIPPNPAELLSSKGMKEFFEEAKDAYDMVIFDTPPVLAVTDAQILSNQCDGTVLVISSGKTEIEAATKTKELLEAANGKVLGIVLNNKKMAKNDNYYYYYGAN</sequence>
<keyword evidence="6" id="KW-0067">ATP-binding</keyword>
<keyword evidence="11" id="KW-1185">Reference proteome</keyword>
<dbReference type="GO" id="GO:0005886">
    <property type="term" value="C:plasma membrane"/>
    <property type="evidence" value="ECO:0007669"/>
    <property type="project" value="UniProtKB-ARBA"/>
</dbReference>
<dbReference type="OrthoDB" id="9794577at2"/>
<comment type="caution">
    <text evidence="10">The sequence shown here is derived from an EMBL/GenBank/DDBJ whole genome shotgun (WGS) entry which is preliminary data.</text>
</comment>
<dbReference type="InterPro" id="IPR027417">
    <property type="entry name" value="P-loop_NTPase"/>
</dbReference>
<evidence type="ECO:0000256" key="6">
    <source>
        <dbReference type="ARBA" id="ARBA00022840"/>
    </source>
</evidence>
<dbReference type="InterPro" id="IPR025669">
    <property type="entry name" value="AAA_dom"/>
</dbReference>
<dbReference type="AlphaFoldDB" id="A0A429XZF1"/>
<comment type="similarity">
    <text evidence="1">Belongs to the CpsD/CapB family.</text>
</comment>
<name>A0A429XZF1_9BACI</name>
<keyword evidence="4" id="KW-0547">Nucleotide-binding</keyword>
<proteinExistence type="inferred from homology"/>
<dbReference type="Gene3D" id="3.40.50.300">
    <property type="entry name" value="P-loop containing nucleotide triphosphate hydrolases"/>
    <property type="match status" value="1"/>
</dbReference>
<dbReference type="Pfam" id="PF13614">
    <property type="entry name" value="AAA_31"/>
    <property type="match status" value="1"/>
</dbReference>
<evidence type="ECO:0000256" key="3">
    <source>
        <dbReference type="ARBA" id="ARBA00022679"/>
    </source>
</evidence>
<dbReference type="EC" id="2.7.10.2" evidence="2"/>
<dbReference type="PANTHER" id="PTHR32309">
    <property type="entry name" value="TYROSINE-PROTEIN KINASE"/>
    <property type="match status" value="1"/>
</dbReference>
<evidence type="ECO:0000259" key="9">
    <source>
        <dbReference type="Pfam" id="PF13614"/>
    </source>
</evidence>
<gene>
    <name evidence="10" type="ORF">D4T97_010875</name>
</gene>
<comment type="catalytic activity">
    <reaction evidence="8">
        <text>L-tyrosyl-[protein] + ATP = O-phospho-L-tyrosyl-[protein] + ADP + H(+)</text>
        <dbReference type="Rhea" id="RHEA:10596"/>
        <dbReference type="Rhea" id="RHEA-COMP:10136"/>
        <dbReference type="Rhea" id="RHEA-COMP:20101"/>
        <dbReference type="ChEBI" id="CHEBI:15378"/>
        <dbReference type="ChEBI" id="CHEBI:30616"/>
        <dbReference type="ChEBI" id="CHEBI:46858"/>
        <dbReference type="ChEBI" id="CHEBI:61978"/>
        <dbReference type="ChEBI" id="CHEBI:456216"/>
        <dbReference type="EC" id="2.7.10.2"/>
    </reaction>
</comment>
<organism evidence="10 11">
    <name type="scientific">Siminovitchia acidinfaciens</name>
    <dbReference type="NCBI Taxonomy" id="2321395"/>
    <lineage>
        <taxon>Bacteria</taxon>
        <taxon>Bacillati</taxon>
        <taxon>Bacillota</taxon>
        <taxon>Bacilli</taxon>
        <taxon>Bacillales</taxon>
        <taxon>Bacillaceae</taxon>
        <taxon>Siminovitchia</taxon>
    </lineage>
</organism>
<evidence type="ECO:0000313" key="11">
    <source>
        <dbReference type="Proteomes" id="UP000287156"/>
    </source>
</evidence>
<dbReference type="InterPro" id="IPR050445">
    <property type="entry name" value="Bact_polysacc_biosynth/exp"/>
</dbReference>
<evidence type="ECO:0000256" key="8">
    <source>
        <dbReference type="ARBA" id="ARBA00051245"/>
    </source>
</evidence>
<evidence type="ECO:0000256" key="1">
    <source>
        <dbReference type="ARBA" id="ARBA00007316"/>
    </source>
</evidence>
<dbReference type="GO" id="GO:0004715">
    <property type="term" value="F:non-membrane spanning protein tyrosine kinase activity"/>
    <property type="evidence" value="ECO:0007669"/>
    <property type="project" value="UniProtKB-EC"/>
</dbReference>
<keyword evidence="7" id="KW-0829">Tyrosine-protein kinase</keyword>
<protein>
    <recommendedName>
        <fullName evidence="2">non-specific protein-tyrosine kinase</fullName>
        <ecNumber evidence="2">2.7.10.2</ecNumber>
    </recommendedName>
</protein>
<feature type="domain" description="AAA" evidence="9">
    <location>
        <begin position="51"/>
        <end position="179"/>
    </location>
</feature>
<evidence type="ECO:0000313" key="10">
    <source>
        <dbReference type="EMBL" id="RST74175.1"/>
    </source>
</evidence>
<dbReference type="FunFam" id="3.40.50.300:FF:000527">
    <property type="entry name" value="Tyrosine-protein kinase etk"/>
    <property type="match status" value="1"/>
</dbReference>
<accession>A0A429XZF1</accession>
<keyword evidence="3 10" id="KW-0808">Transferase</keyword>
<evidence type="ECO:0000256" key="2">
    <source>
        <dbReference type="ARBA" id="ARBA00011903"/>
    </source>
</evidence>
<evidence type="ECO:0000256" key="4">
    <source>
        <dbReference type="ARBA" id="ARBA00022741"/>
    </source>
</evidence>
<evidence type="ECO:0000256" key="5">
    <source>
        <dbReference type="ARBA" id="ARBA00022777"/>
    </source>
</evidence>